<evidence type="ECO:0000256" key="2">
    <source>
        <dbReference type="ARBA" id="ARBA00022448"/>
    </source>
</evidence>
<sequence length="83" mass="9430">MFGAMLLVIIKGTLDIGGISVVWERNFMSGRIEAPNFELSMMTRHTFWVLMFGGFAMWLQSNAVNQSQLQRYLSLPTLTSANR</sequence>
<evidence type="ECO:0000256" key="3">
    <source>
        <dbReference type="ARBA" id="ARBA00022475"/>
    </source>
</evidence>
<dbReference type="InterPro" id="IPR038377">
    <property type="entry name" value="Na/Glc_symporter_sf"/>
</dbReference>
<evidence type="ECO:0000313" key="7">
    <source>
        <dbReference type="EMBL" id="CAG2069572.1"/>
    </source>
</evidence>
<evidence type="ECO:0000256" key="1">
    <source>
        <dbReference type="ARBA" id="ARBA00004651"/>
    </source>
</evidence>
<keyword evidence="3" id="KW-1003">Cell membrane</keyword>
<evidence type="ECO:0000313" key="8">
    <source>
        <dbReference type="Proteomes" id="UP001153148"/>
    </source>
</evidence>
<keyword evidence="4" id="KW-0915">Sodium</keyword>
<dbReference type="PANTHER" id="PTHR42985">
    <property type="entry name" value="SODIUM-COUPLED MONOCARBOXYLATE TRANSPORTER"/>
    <property type="match status" value="1"/>
</dbReference>
<comment type="caution">
    <text evidence="7">The sequence shown here is derived from an EMBL/GenBank/DDBJ whole genome shotgun (WGS) entry which is preliminary data.</text>
</comment>
<keyword evidence="8" id="KW-1185">Reference proteome</keyword>
<dbReference type="PANTHER" id="PTHR42985:SF5">
    <property type="entry name" value="FI02094P-RELATED"/>
    <property type="match status" value="1"/>
</dbReference>
<dbReference type="InterPro" id="IPR051163">
    <property type="entry name" value="Sodium:Solute_Symporter_SSF"/>
</dbReference>
<keyword evidence="6" id="KW-0739">Sodium transport</keyword>
<evidence type="ECO:0000256" key="4">
    <source>
        <dbReference type="ARBA" id="ARBA00023053"/>
    </source>
</evidence>
<reference evidence="7" key="1">
    <citation type="submission" date="2021-03" db="EMBL/GenBank/DDBJ databases">
        <authorList>
            <person name="Tran Van P."/>
        </authorList>
    </citation>
    <scope>NUCLEOTIDE SEQUENCE</scope>
</reference>
<dbReference type="Proteomes" id="UP001153148">
    <property type="component" value="Unassembled WGS sequence"/>
</dbReference>
<protein>
    <submittedName>
        <fullName evidence="7">Uncharacterized protein</fullName>
    </submittedName>
</protein>
<organism evidence="7 8">
    <name type="scientific">Timema podura</name>
    <name type="common">Walking stick</name>
    <dbReference type="NCBI Taxonomy" id="61482"/>
    <lineage>
        <taxon>Eukaryota</taxon>
        <taxon>Metazoa</taxon>
        <taxon>Ecdysozoa</taxon>
        <taxon>Arthropoda</taxon>
        <taxon>Hexapoda</taxon>
        <taxon>Insecta</taxon>
        <taxon>Pterygota</taxon>
        <taxon>Neoptera</taxon>
        <taxon>Polyneoptera</taxon>
        <taxon>Phasmatodea</taxon>
        <taxon>Timematodea</taxon>
        <taxon>Timematoidea</taxon>
        <taxon>Timematidae</taxon>
        <taxon>Timema</taxon>
    </lineage>
</organism>
<keyword evidence="2" id="KW-0813">Transport</keyword>
<dbReference type="EMBL" id="CAJPIN010153530">
    <property type="protein sequence ID" value="CAG2069572.1"/>
    <property type="molecule type" value="Genomic_DNA"/>
</dbReference>
<dbReference type="Gene3D" id="1.20.1730.10">
    <property type="entry name" value="Sodium/glucose cotransporter"/>
    <property type="match status" value="1"/>
</dbReference>
<evidence type="ECO:0000256" key="5">
    <source>
        <dbReference type="ARBA" id="ARBA00023065"/>
    </source>
</evidence>
<keyword evidence="5" id="KW-0406">Ion transport</keyword>
<keyword evidence="3" id="KW-0472">Membrane</keyword>
<comment type="subcellular location">
    <subcellularLocation>
        <location evidence="1">Cell membrane</location>
        <topology evidence="1">Multi-pass membrane protein</topology>
    </subcellularLocation>
</comment>
<name>A0ABN7PTU3_TIMPD</name>
<accession>A0ABN7PTU3</accession>
<proteinExistence type="predicted"/>
<gene>
    <name evidence="7" type="ORF">TPAB3V08_LOCUS16514</name>
</gene>
<evidence type="ECO:0000256" key="6">
    <source>
        <dbReference type="ARBA" id="ARBA00023201"/>
    </source>
</evidence>